<evidence type="ECO:0000256" key="11">
    <source>
        <dbReference type="ARBA" id="ARBA00023180"/>
    </source>
</evidence>
<evidence type="ECO:0000259" key="25">
    <source>
        <dbReference type="PROSITE" id="PS51115"/>
    </source>
</evidence>
<dbReference type="SMART" id="SM00281">
    <property type="entry name" value="LamB"/>
    <property type="match status" value="3"/>
</dbReference>
<keyword evidence="6" id="KW-0677">Repeat</keyword>
<dbReference type="GeneID" id="110979181"/>
<feature type="domain" description="HYR" evidence="23">
    <location>
        <begin position="678"/>
        <end position="760"/>
    </location>
</feature>
<comment type="caution">
    <text evidence="14">Lacks conserved residue(s) required for the propagation of feature annotation.</text>
</comment>
<sequence>MAAVIVALAAVLVSSAGAEFDAELDEGYLPFTKEKAPLQEDAKNIRVERSPAKLFETEEMDMLEKLPIEEWDRSRHRRQAENEAGPSLTPSVFTDLEGSGTEEPIGSGTEPPTAAVAYYRIRLLIMNVKYTLDLGNRLSVAFDDLAKSISSRVEAIYTEIPGPQFVTVLQFIPREDGYIEAQFDLGSEVVYSEYTLRRALESKIMGGQLGQLQVSPDLLEFSPVSIPSTTTQPVTETSPPAVRTPPPQPTLPTLPPKPSFCRGDSDFQCSSGECIALELLCNGRYDCNDLSDERACLSGAPCRFTERYCDDGLCFNAKLLCDGIPHCWDGSDEKPSVCGTDETPPEVIDCPFRVAGFALPGQDTGIGTWTEPTAIDDSGEPVRVARTHAPNTLFPIGQTPVSYFFTDTSGNRAECTFTVSIRAAEDETPPVVNNCPIQVGGTVEVGETEGFVTWKEPTARDNDGKQVRVNTTHTPSTPFPIGRTTVRYLFTDSSGNQAECTFVVNMVQEEDRTPPVITGCPQRVVGSASPGESRAVATWDEPTAKDNGGQVRVGRTHLPSTYFMLGPTRVTYIFTDNSGNQAVCEFDVEIVQEEDRTPPEIVGCPRNVFGIARPGETEGIATWDEPTARDDGGEVRVARTHAPSSRFALGPTRVVYYFTDPSGNRATCEFVVQIRQEVDRTPPEIIGCPRNVFGFASPGESEGVATWDEPVARDDGGEVRVARTHAPSSRFALGPTRVVYYFTDPSGNRATCDFVVQIQQAEDNTPPVITGCLDDIFETLEPGAIDKTVSWVEPTASDDSQKPVEVLQTHWPDSSRFELGKSKVKYIFADSSGNTASCFFFVIITRAVTPSPLPTTTTTEGPQRCLPTQATCQNGECIPLQYRCDGALDCSDGSDEQSCPSVGCEPNEYRCASGFCIQKIWVCDGDFDCEDGSEELNCPVAPPGAPCSSTEFQCLNTVTTQCIPKAYQCDNDFDCEDRSDEIACSPPQVTQSPFTPMTVTEGATVVLTCIALGNPVPIISWRFNWGPLPDPSKVVVVSENGRGTLTIYNVQESDQGAYTCEAMNSIGYLFAIPDAILIIIPPEGICTGSVFNKAAEVPDECIDCFCFDITDRCTGSSYYRTQTSLVFSNNDPRGILIGSRSRVDGSITTVDESFIQVNPSTEEVTVLELNRRLPAGDYYWVLPGQLLGNKLTSYGGNFQYRIRFTVDTGGVPIAADLTPDIILEGNGIQLAYVVGRSMEESRFNEVSVQLVEDGWMRVVGDQQTQATREDLMMVLQDVDTFVIRASYNTNLRDTSLSNVYLDEAQPENNGGEEAFMVEKCECPPGYAGQSCEECASGYYRVRNNRYLGTCEPCECNRYSYQCDPETGVCINCRANTAGDQCDQCAEGYYGDPLSSIPCLPCPCPLTVDPNQFSPTCYLDSDGLVTCDNCPPGYDGRQCETCSPQYVGEPQNLGSSCVPEGKECNSAGTVELIGPECACKDNVRGEECDRCQPYTFYLNGDTPDGCISCFCMGVTRDCSSTTQYRSQVSAVFTQNAQGFILSDSLGTAVIEQGLSANPASRELSFSNFRPFGSQTFYWNLPSQFTGNKVSSYGGNLRYTVLFQHGAGATFSNNEPDILLIGNGITAKIVHPDRPTSNSYKTYSVPLIETYWRRLDDQPIQREFLMMLLADLDLILIRATYSSPTTYAVIKDVTLDIAEPRNTGRERAYAVEQCICPIGYTGLSCEDCDVGFTRTGGGLYLGVCGPCQCNGHATDCDPETGVCRACLHNTFGDSCDQCVSGYYGNPLTGTADDCQPCPCPLTATPNQFSSTCYLDVDGYATCDNCPVGYAGRNCERCEPPFFGDPTRPSGSCQRQDSCQCDSRGSSSPGCDDSGQCDCKTYAEGTLCNVCRYGYFNLATSNPDGCTKCFCMGVADGCTSSRYYRQQLRVTFQSPSDPRSMVLRNRAGDSLYSSGFTINVPTNEIIFSGFDQLPSQAYFWSLPPKFRGDQVTAYGGFLRYTISYDAAVEGQQYGESDVEIFGNNIRLIYYDRPLRPGETRTNAIQLVESNFRRPDQNPATREFLLMALADVEYILIRATFHSQMLSTRIRDISMDIAVPENTGQSQALSVEDCQCPEGYTGLSCEDCAVGYSRVDQGLYLGICVPCQCNGHASTCSRETGVCIDCLHNTVGENCERCADGYYGDATSGTPGDCRPCACPLSVPSNQFSPTCILDTDGRPTCNACSREYTGRDCGQCAPGFEGNPRIVGGSCTPIGQQEQAPIITITPTELSGVLSSTIYIRVYIQNSFISGTWSRADGSPLPPNAIQLPDNSLQITNLQAINNGVYVFVARNQYGISRAQVTITVVGPSMRVIIDDPVDLEVEEGSTVTFTCQGISQVAYTLAWTRQGSPLPPNARDVMGKLTIPLATEEDQGIYICTGSNMHDVDQAYARLSVTSSFRPPNVRITPRFIEAEEGNAIEFTCVADGNPPPTLEWRGGRGGVVNPRATFVDGVFRIDSVERTDEAEYFCHASNSEGSSSYRVVLYVRASKVPKVTIDPLEQQEITEGARVVLFCGSSGDPQPVVTWSRPGGLALPSQSRQENGYLIIPNIRFEDQGVYICTAVNSLGSGTGEIDIRVSQDNRLPPTARIEPRGAIINQGITQVLRCIVTGNPTPTITWSRRSGPLRVNHVVSNDMLQIRDASEADEDYYTCRAENSAGYYEFSVEIRVQRRQPPSLRIFPSSNAVVSQGDSIQFQCQASGIPQPNVFWSRVGGQGFTGQTYANDNEGTLLIIGATPNEQGAYICTANNTVGTIQQTVTLTVHGAPRVDISPASPAQYRVGDTMVLECVASGQPLPSVQWMKMGTQSLYEPLRAQDFDLATENEGSAVYTIDAVDMTHAGSYMCRAENAVGFHEREILIDVVEGEQPRPPRIEVSVEELERVEGESARFSCRASNLADGTYAITWRRLAGMMPSMVTVDNGILIFPETRAEYAGQYFCIITTGFGVFQQVVTLIVLVPPRPTVSPAGQTVRAGDMIRIQCMAEGTLPMTYEWQKVGGPLPPTASDARGMLQITMATAADAGEYICTATNSAGSRSMSATVYVQVPPTVNVNPVRETRAIGGFVEFMCQATGSPPPVILWEKEDGFLPVQHSIQSGLLSIRNLQPGDEGRYICTANSTAGSSKAYSRLALQAAPSVEISIHTTVQFIAIGESVTFECKARGDPEPVIQWSRENGELPITVVIQGGMMTIPQVQLQDAGTYLCTATNIVGSQTSKVILYVQAKPQVLVIPQERNAPVGTQVEFTCIASGFPPPQTSWYKQSGDMPGRYTIQNGKLTIASVTEDDEGVYICSSTNERGTSEYPVTLTVGELIPYFTQMPVSYISFPPLQRSYMEFDLTISFKPESSQGLILYNGQTMEGDGGDYIAFGMRDNLAEFQFELGSGPAILTSVQPLALGQWHTVRLYRSKRFGLLQVDQQPEVTGNSSGAFLGLNLVQKLYLGGVRDFESLPQAVRFENGFIGCISQFIINRQKIYLGSELGSRVGIRACPTCDINPCNNGGVCQEASTEFGFQCVCQAGYTGMQCDAVERCVDGLCGLGYCEENPGPVGYRCICPPGRSGQHCEIVNDDSDINVGSGQDGAQADNGAPVYEPAFIGNSFIAYPGLQQSLRQIQIAMMFKPQNTDEGILMFNGQNPRGKGDYIALIIRNGRVVFQYDSGTGPAIIESAHNLTAGQWYSLVAERNGREGSLVIDTGEAVKGRSPGNSRGLNLKMLMYVGGVDEMYDLPPDLIVTKGFQGCIAEIEIDGSSLGLINDAKENINVEECGEEELCSRNQCKNGATCTSTQDEYVCTCTADYTGRHCDTEVGPCHVDQPCQNGGSCDPMGGDEYQCLCPQGFVGDHCEMAETFDYRASFTGNSYLKLPRNLIPRERGSSTSRETINFVFSTLSSNGILLWQGVVEGHSGNMQDFISLGLDNGTLVFGYQLGSGEASIRSKVKVSDGLKHNVTAHRRGREGSLIVDGEEVSGHSAGFLQMLNVKGHLYLGGAPDAQKLTGKKYVSGVEGCIADLRISKEGYAGVTHVNLWDTLVDAVNVLDCPN</sequence>
<feature type="disulfide bond" evidence="16">
    <location>
        <begin position="1856"/>
        <end position="1868"/>
    </location>
</feature>
<keyword evidence="13" id="KW-0393">Immunoglobulin domain</keyword>
<feature type="disulfide bond" evidence="14">
    <location>
        <begin position="3862"/>
        <end position="3871"/>
    </location>
</feature>
<evidence type="ECO:0000313" key="27">
    <source>
        <dbReference type="RefSeq" id="XP_022090460.1"/>
    </source>
</evidence>
<dbReference type="Gene3D" id="2.10.25.10">
    <property type="entry name" value="Laminin"/>
    <property type="match status" value="11"/>
</dbReference>
<dbReference type="SUPFAM" id="SSF57424">
    <property type="entry name" value="LDL receptor-like module"/>
    <property type="match status" value="5"/>
</dbReference>
<dbReference type="SMART" id="SM00179">
    <property type="entry name" value="EGF_CA"/>
    <property type="match status" value="3"/>
</dbReference>
<name>A0A8B7YDK8_ACAPL</name>
<dbReference type="SMART" id="SM00409">
    <property type="entry name" value="IG"/>
    <property type="match status" value="13"/>
</dbReference>
<feature type="disulfide bond" evidence="16">
    <location>
        <begin position="2162"/>
        <end position="2171"/>
    </location>
</feature>
<feature type="domain" description="EGF-like" evidence="21">
    <location>
        <begin position="3557"/>
        <end position="3594"/>
    </location>
</feature>
<feature type="domain" description="Ig-like" evidence="24">
    <location>
        <begin position="2710"/>
        <end position="2796"/>
    </location>
</feature>
<evidence type="ECO:0000259" key="19">
    <source>
        <dbReference type="PROSITE" id="PS50024"/>
    </source>
</evidence>
<dbReference type="InterPro" id="IPR013320">
    <property type="entry name" value="ConA-like_dom_sf"/>
</dbReference>
<evidence type="ECO:0000256" key="10">
    <source>
        <dbReference type="ARBA" id="ARBA00023157"/>
    </source>
</evidence>
<dbReference type="PROSITE" id="PS50068">
    <property type="entry name" value="LDLRA_2"/>
    <property type="match status" value="5"/>
</dbReference>
<evidence type="ECO:0000256" key="8">
    <source>
        <dbReference type="ARBA" id="ARBA00022889"/>
    </source>
</evidence>
<dbReference type="InterPro" id="IPR036179">
    <property type="entry name" value="Ig-like_dom_sf"/>
</dbReference>
<dbReference type="InterPro" id="IPR000034">
    <property type="entry name" value="Laminin_IV"/>
</dbReference>
<dbReference type="InterPro" id="IPR056863">
    <property type="entry name" value="LMN_ATRN_NET-like_EGF"/>
</dbReference>
<dbReference type="GO" id="GO:0030424">
    <property type="term" value="C:axon"/>
    <property type="evidence" value="ECO:0007669"/>
    <property type="project" value="TreeGrafter"/>
</dbReference>
<dbReference type="Pfam" id="PF02494">
    <property type="entry name" value="HYR"/>
    <property type="match status" value="6"/>
</dbReference>
<dbReference type="CDD" id="cd00112">
    <property type="entry name" value="LDLa"/>
    <property type="match status" value="5"/>
</dbReference>
<feature type="region of interest" description="Disordered" evidence="17">
    <location>
        <begin position="75"/>
        <end position="110"/>
    </location>
</feature>
<feature type="domain" description="Laminin G" evidence="20">
    <location>
        <begin position="3878"/>
        <end position="4065"/>
    </location>
</feature>
<feature type="disulfide bond" evidence="15">
    <location>
        <begin position="872"/>
        <end position="890"/>
    </location>
</feature>
<feature type="disulfide bond" evidence="15">
    <location>
        <begin position="969"/>
        <end position="984"/>
    </location>
</feature>
<dbReference type="SMART" id="SM00181">
    <property type="entry name" value="EGF"/>
    <property type="match status" value="10"/>
</dbReference>
<dbReference type="Pfam" id="PF00053">
    <property type="entry name" value="EGF_laminin"/>
    <property type="match status" value="6"/>
</dbReference>
<feature type="disulfide bond" evidence="15">
    <location>
        <begin position="884"/>
        <end position="899"/>
    </location>
</feature>
<dbReference type="KEGG" id="aplc:110979181"/>
<feature type="domain" description="HYR" evidence="23">
    <location>
        <begin position="594"/>
        <end position="676"/>
    </location>
</feature>
<evidence type="ECO:0000259" key="23">
    <source>
        <dbReference type="PROSITE" id="PS50825"/>
    </source>
</evidence>
<dbReference type="PROSITE" id="PS50025">
    <property type="entry name" value="LAM_G_DOMAIN"/>
    <property type="match status" value="3"/>
</dbReference>
<evidence type="ECO:0000256" key="1">
    <source>
        <dbReference type="ARBA" id="ARBA00004302"/>
    </source>
</evidence>
<keyword evidence="2" id="KW-0964">Secreted</keyword>
<feature type="disulfide bond" evidence="15">
    <location>
        <begin position="302"/>
        <end position="314"/>
    </location>
</feature>
<dbReference type="FunFam" id="2.10.25.10:FF:000106">
    <property type="entry name" value="Heparan sulfate proteoglycan 2"/>
    <property type="match status" value="1"/>
</dbReference>
<feature type="disulfide bond" evidence="14">
    <location>
        <begin position="3546"/>
        <end position="3555"/>
    </location>
</feature>
<dbReference type="FunFam" id="2.10.25.10:FF:000118">
    <property type="entry name" value="protein delta homolog 2"/>
    <property type="match status" value="1"/>
</dbReference>
<dbReference type="SMART" id="SM00282">
    <property type="entry name" value="LamG"/>
    <property type="match status" value="3"/>
</dbReference>
<feature type="domain" description="HYR" evidence="23">
    <location>
        <begin position="510"/>
        <end position="592"/>
    </location>
</feature>
<evidence type="ECO:0000256" key="14">
    <source>
        <dbReference type="PROSITE-ProRule" id="PRU00076"/>
    </source>
</evidence>
<evidence type="ECO:0000259" key="24">
    <source>
        <dbReference type="PROSITE" id="PS50835"/>
    </source>
</evidence>
<proteinExistence type="predicted"/>
<dbReference type="GO" id="GO:0005886">
    <property type="term" value="C:plasma membrane"/>
    <property type="evidence" value="ECO:0007669"/>
    <property type="project" value="TreeGrafter"/>
</dbReference>
<dbReference type="PROSITE" id="PS50825">
    <property type="entry name" value="HYR"/>
    <property type="match status" value="6"/>
</dbReference>
<dbReference type="InterPro" id="IPR023415">
    <property type="entry name" value="LDLR_class-A_CS"/>
</dbReference>
<dbReference type="Pfam" id="PF07679">
    <property type="entry name" value="I-set"/>
    <property type="match status" value="3"/>
</dbReference>
<feature type="disulfide bond" evidence="15">
    <location>
        <begin position="923"/>
        <end position="938"/>
    </location>
</feature>
<feature type="disulfide bond" evidence="14">
    <location>
        <begin position="3822"/>
        <end position="3831"/>
    </location>
</feature>
<dbReference type="FunFam" id="2.10.25.10:FF:000012">
    <property type="entry name" value="Delta-like protein"/>
    <property type="match status" value="1"/>
</dbReference>
<dbReference type="PROSITE" id="PS51115">
    <property type="entry name" value="LAMININ_IVA"/>
    <property type="match status" value="3"/>
</dbReference>
<feature type="domain" description="Ig-like" evidence="24">
    <location>
        <begin position="2621"/>
        <end position="2703"/>
    </location>
</feature>
<feature type="disulfide bond" evidence="15">
    <location>
        <begin position="904"/>
        <end position="916"/>
    </location>
</feature>
<feature type="disulfide bond" evidence="14">
    <location>
        <begin position="3561"/>
        <end position="3571"/>
    </location>
</feature>
<dbReference type="InterPro" id="IPR003598">
    <property type="entry name" value="Ig_sub2"/>
</dbReference>
<dbReference type="FunFam" id="2.10.25.10:FF:000454">
    <property type="entry name" value="Laminin subunit alpha 1"/>
    <property type="match status" value="2"/>
</dbReference>
<feature type="disulfide bond" evidence="15">
    <location>
        <begin position="269"/>
        <end position="287"/>
    </location>
</feature>
<evidence type="ECO:0000256" key="5">
    <source>
        <dbReference type="ARBA" id="ARBA00022729"/>
    </source>
</evidence>
<dbReference type="GO" id="GO:0005509">
    <property type="term" value="F:calcium ion binding"/>
    <property type="evidence" value="ECO:0007669"/>
    <property type="project" value="InterPro"/>
</dbReference>
<dbReference type="GO" id="GO:0005604">
    <property type="term" value="C:basement membrane"/>
    <property type="evidence" value="ECO:0007669"/>
    <property type="project" value="UniProtKB-SubCell"/>
</dbReference>
<dbReference type="Gene3D" id="2.60.40.10">
    <property type="entry name" value="Immunoglobulins"/>
    <property type="match status" value="13"/>
</dbReference>
<dbReference type="Pfam" id="PF13895">
    <property type="entry name" value="Ig_2"/>
    <property type="match status" value="1"/>
</dbReference>
<dbReference type="InterPro" id="IPR013783">
    <property type="entry name" value="Ig-like_fold"/>
</dbReference>
<feature type="domain" description="Ig-like" evidence="24">
    <location>
        <begin position="987"/>
        <end position="1065"/>
    </location>
</feature>
<dbReference type="PANTHER" id="PTHR10075:SF100">
    <property type="entry name" value="FASCICLIN-2"/>
    <property type="match status" value="1"/>
</dbReference>
<dbReference type="Pfam" id="PF00057">
    <property type="entry name" value="Ldl_recept_a"/>
    <property type="match status" value="4"/>
</dbReference>
<feature type="disulfide bond" evidence="16">
    <location>
        <begin position="1764"/>
        <end position="1773"/>
    </location>
</feature>
<evidence type="ECO:0000256" key="18">
    <source>
        <dbReference type="SAM" id="SignalP"/>
    </source>
</evidence>
<keyword evidence="5 18" id="KW-0732">Signal</keyword>
<feature type="domain" description="Ig-like" evidence="24">
    <location>
        <begin position="3257"/>
        <end position="3339"/>
    </location>
</feature>
<dbReference type="SMART" id="SM00192">
    <property type="entry name" value="LDLa"/>
    <property type="match status" value="5"/>
</dbReference>
<dbReference type="CTD" id="3339"/>
<evidence type="ECO:0000256" key="15">
    <source>
        <dbReference type="PROSITE-ProRule" id="PRU00124"/>
    </source>
</evidence>
<reference evidence="27" key="1">
    <citation type="submission" date="2025-08" db="UniProtKB">
        <authorList>
            <consortium name="RefSeq"/>
        </authorList>
    </citation>
    <scope>IDENTIFICATION</scope>
</reference>
<dbReference type="PROSITE" id="PS50024">
    <property type="entry name" value="SEA"/>
    <property type="match status" value="1"/>
</dbReference>
<dbReference type="GO" id="GO:0007156">
    <property type="term" value="P:homophilic cell adhesion via plasma membrane adhesion molecules"/>
    <property type="evidence" value="ECO:0007669"/>
    <property type="project" value="TreeGrafter"/>
</dbReference>
<feature type="domain" description="Ig-like" evidence="24">
    <location>
        <begin position="2345"/>
        <end position="2430"/>
    </location>
</feature>
<organism evidence="26 27">
    <name type="scientific">Acanthaster planci</name>
    <name type="common">Crown-of-thorns starfish</name>
    <dbReference type="NCBI Taxonomy" id="133434"/>
    <lineage>
        <taxon>Eukaryota</taxon>
        <taxon>Metazoa</taxon>
        <taxon>Echinodermata</taxon>
        <taxon>Eleutherozoa</taxon>
        <taxon>Asterozoa</taxon>
        <taxon>Asteroidea</taxon>
        <taxon>Valvatacea</taxon>
        <taxon>Valvatida</taxon>
        <taxon>Acanthasteridae</taxon>
        <taxon>Acanthaster</taxon>
    </lineage>
</organism>
<feature type="domain" description="Ig-like" evidence="24">
    <location>
        <begin position="2528"/>
        <end position="2614"/>
    </location>
</feature>
<dbReference type="Gene3D" id="2.170.300.10">
    <property type="entry name" value="Tie2 ligand-binding domain superfamily"/>
    <property type="match status" value="1"/>
</dbReference>
<keyword evidence="9" id="KW-0175">Coiled coil</keyword>
<dbReference type="PROSITE" id="PS50026">
    <property type="entry name" value="EGF_3"/>
    <property type="match status" value="4"/>
</dbReference>
<dbReference type="PROSITE" id="PS00022">
    <property type="entry name" value="EGF_1"/>
    <property type="match status" value="5"/>
</dbReference>
<feature type="disulfide bond" evidence="15">
    <location>
        <begin position="865"/>
        <end position="877"/>
    </location>
</feature>
<dbReference type="Gene3D" id="4.10.400.10">
    <property type="entry name" value="Low-density Lipoprotein Receptor"/>
    <property type="match status" value="5"/>
</dbReference>
<evidence type="ECO:0000256" key="17">
    <source>
        <dbReference type="SAM" id="MobiDB-lite"/>
    </source>
</evidence>
<keyword evidence="11" id="KW-0325">Glycoprotein</keyword>
<feature type="domain" description="HYR" evidence="23">
    <location>
        <begin position="340"/>
        <end position="423"/>
    </location>
</feature>
<evidence type="ECO:0000256" key="4">
    <source>
        <dbReference type="ARBA" id="ARBA00022536"/>
    </source>
</evidence>
<gene>
    <name evidence="27" type="primary">LOC110979181</name>
</gene>
<evidence type="ECO:0000256" key="3">
    <source>
        <dbReference type="ARBA" id="ARBA00022530"/>
    </source>
</evidence>
<keyword evidence="12 16" id="KW-0424">Laminin EGF-like domain</keyword>
<dbReference type="PROSITE" id="PS50835">
    <property type="entry name" value="IG_LIKE"/>
    <property type="match status" value="12"/>
</dbReference>
<dbReference type="GO" id="GO:0070593">
    <property type="term" value="P:dendrite self-avoidance"/>
    <property type="evidence" value="ECO:0007669"/>
    <property type="project" value="TreeGrafter"/>
</dbReference>
<feature type="domain" description="Laminin IV type A" evidence="25">
    <location>
        <begin position="1130"/>
        <end position="1319"/>
    </location>
</feature>
<keyword evidence="8" id="KW-0130">Cell adhesion</keyword>
<feature type="domain" description="HYR" evidence="23">
    <location>
        <begin position="762"/>
        <end position="846"/>
    </location>
</feature>
<dbReference type="PROSITE" id="PS01248">
    <property type="entry name" value="EGF_LAM_1"/>
    <property type="match status" value="5"/>
</dbReference>
<dbReference type="InterPro" id="IPR003599">
    <property type="entry name" value="Ig_sub"/>
</dbReference>
<dbReference type="SUPFAM" id="SSF57196">
    <property type="entry name" value="EGF/Laminin"/>
    <property type="match status" value="8"/>
</dbReference>
<dbReference type="SMART" id="SM00180">
    <property type="entry name" value="EGF_Lam"/>
    <property type="match status" value="10"/>
</dbReference>
<dbReference type="SUPFAM" id="SSF48726">
    <property type="entry name" value="Immunoglobulin"/>
    <property type="match status" value="13"/>
</dbReference>
<feature type="disulfide bond" evidence="14">
    <location>
        <begin position="3584"/>
        <end position="3593"/>
    </location>
</feature>
<dbReference type="InterPro" id="IPR013098">
    <property type="entry name" value="Ig_I-set"/>
</dbReference>
<feature type="domain" description="Ig-like" evidence="24">
    <location>
        <begin position="2994"/>
        <end position="3076"/>
    </location>
</feature>
<evidence type="ECO:0000259" key="21">
    <source>
        <dbReference type="PROSITE" id="PS50026"/>
    </source>
</evidence>
<feature type="chain" id="PRO_5034459515" evidence="18">
    <location>
        <begin position="19"/>
        <end position="4067"/>
    </location>
</feature>
<dbReference type="InterPro" id="IPR007110">
    <property type="entry name" value="Ig-like_dom"/>
</dbReference>
<feature type="disulfide bond" evidence="15">
    <location>
        <begin position="309"/>
        <end position="327"/>
    </location>
</feature>
<feature type="region of interest" description="Disordered" evidence="17">
    <location>
        <begin position="226"/>
        <end position="249"/>
    </location>
</feature>
<feature type="domain" description="Laminin IV type A" evidence="25">
    <location>
        <begin position="1933"/>
        <end position="2109"/>
    </location>
</feature>
<keyword evidence="3" id="KW-0272">Extracellular matrix</keyword>
<feature type="compositionally biased region" description="Polar residues" evidence="17">
    <location>
        <begin position="226"/>
        <end position="236"/>
    </location>
</feature>
<dbReference type="InterPro" id="IPR001881">
    <property type="entry name" value="EGF-like_Ca-bd_dom"/>
</dbReference>
<dbReference type="GO" id="GO:0007411">
    <property type="term" value="P:axon guidance"/>
    <property type="evidence" value="ECO:0007669"/>
    <property type="project" value="TreeGrafter"/>
</dbReference>
<keyword evidence="4 14" id="KW-0245">EGF-like domain</keyword>
<feature type="disulfide bond" evidence="16">
    <location>
        <begin position="1384"/>
        <end position="1398"/>
    </location>
</feature>
<dbReference type="CDD" id="cd00055">
    <property type="entry name" value="EGF_Lam"/>
    <property type="match status" value="8"/>
</dbReference>
<dbReference type="SMART" id="SM00408">
    <property type="entry name" value="IGc2"/>
    <property type="match status" value="12"/>
</dbReference>
<feature type="domain" description="Ig-like" evidence="24">
    <location>
        <begin position="3168"/>
        <end position="3252"/>
    </location>
</feature>
<dbReference type="Pfam" id="PF00052">
    <property type="entry name" value="Laminin_B"/>
    <property type="match status" value="3"/>
</dbReference>
<dbReference type="CDD" id="cd00110">
    <property type="entry name" value="LamG"/>
    <property type="match status" value="3"/>
</dbReference>
<feature type="disulfide bond" evidence="15">
    <location>
        <begin position="281"/>
        <end position="296"/>
    </location>
</feature>
<comment type="subcellular location">
    <subcellularLocation>
        <location evidence="1">Secreted</location>
        <location evidence="1">Extracellular space</location>
        <location evidence="1">Extracellular matrix</location>
        <location evidence="1">Basement membrane</location>
    </subcellularLocation>
</comment>
<dbReference type="RefSeq" id="XP_022090460.1">
    <property type="nucleotide sequence ID" value="XM_022234768.1"/>
</dbReference>
<evidence type="ECO:0000313" key="26">
    <source>
        <dbReference type="Proteomes" id="UP000694845"/>
    </source>
</evidence>
<dbReference type="SUPFAM" id="SSF49899">
    <property type="entry name" value="Concanavalin A-like lectins/glucanases"/>
    <property type="match status" value="3"/>
</dbReference>
<dbReference type="InterPro" id="IPR013106">
    <property type="entry name" value="Ig_V-set"/>
</dbReference>
<keyword evidence="10 14" id="KW-1015">Disulfide bond</keyword>
<evidence type="ECO:0000256" key="2">
    <source>
        <dbReference type="ARBA" id="ARBA00022525"/>
    </source>
</evidence>
<feature type="disulfide bond" evidence="15">
    <location>
        <begin position="911"/>
        <end position="929"/>
    </location>
</feature>
<dbReference type="Proteomes" id="UP000694845">
    <property type="component" value="Unplaced"/>
</dbReference>
<feature type="domain" description="Laminin EGF-like" evidence="22">
    <location>
        <begin position="2143"/>
        <end position="2192"/>
    </location>
</feature>
<evidence type="ECO:0000256" key="12">
    <source>
        <dbReference type="ARBA" id="ARBA00023292"/>
    </source>
</evidence>
<dbReference type="InterPro" id="IPR002172">
    <property type="entry name" value="LDrepeatLR_classA_rpt"/>
</dbReference>
<evidence type="ECO:0000256" key="13">
    <source>
        <dbReference type="ARBA" id="ARBA00023319"/>
    </source>
</evidence>
<feature type="domain" description="EGF-like" evidence="21">
    <location>
        <begin position="3796"/>
        <end position="3832"/>
    </location>
</feature>
<feature type="domain" description="Ig-like" evidence="24">
    <location>
        <begin position="2438"/>
        <end position="2521"/>
    </location>
</feature>
<dbReference type="OrthoDB" id="10055367at2759"/>
<dbReference type="PROSITE" id="PS01209">
    <property type="entry name" value="LDLRA_1"/>
    <property type="match status" value="4"/>
</dbReference>
<protein>
    <submittedName>
        <fullName evidence="27">Basement membrane-specific heparan sulfate proteoglycan core protein-like isoform X1</fullName>
    </submittedName>
</protein>
<evidence type="ECO:0000256" key="9">
    <source>
        <dbReference type="ARBA" id="ARBA00023054"/>
    </source>
</evidence>
<feature type="domain" description="Ig-like" evidence="24">
    <location>
        <begin position="2905"/>
        <end position="2987"/>
    </location>
</feature>
<dbReference type="Pfam" id="PF00008">
    <property type="entry name" value="EGF"/>
    <property type="match status" value="3"/>
</dbReference>
<feature type="signal peptide" evidence="18">
    <location>
        <begin position="1"/>
        <end position="18"/>
    </location>
</feature>
<evidence type="ECO:0000256" key="6">
    <source>
        <dbReference type="ARBA" id="ARBA00022737"/>
    </source>
</evidence>
<dbReference type="PANTHER" id="PTHR10075">
    <property type="entry name" value="BASIGIN RELATED"/>
    <property type="match status" value="1"/>
</dbReference>
<feature type="disulfide bond" evidence="14">
    <location>
        <begin position="3527"/>
        <end position="3544"/>
    </location>
</feature>
<evidence type="ECO:0000256" key="7">
    <source>
        <dbReference type="ARBA" id="ARBA00022869"/>
    </source>
</evidence>
<dbReference type="CDD" id="cd00054">
    <property type="entry name" value="EGF_CA"/>
    <property type="match status" value="3"/>
</dbReference>
<dbReference type="InterPro" id="IPR003410">
    <property type="entry name" value="HYR_dom"/>
</dbReference>
<feature type="domain" description="Laminin EGF-like" evidence="22">
    <location>
        <begin position="1353"/>
        <end position="1400"/>
    </location>
</feature>
<dbReference type="FunFam" id="4.10.400.10:FF:000034">
    <property type="entry name" value="Low-density lipoprotein receptor-related protein 2"/>
    <property type="match status" value="1"/>
</dbReference>
<dbReference type="FunFam" id="2.10.25.10:FF:000033">
    <property type="entry name" value="Laminin subunit alpha 2"/>
    <property type="match status" value="1"/>
</dbReference>
<feature type="domain" description="Ig-like" evidence="24">
    <location>
        <begin position="2801"/>
        <end position="2895"/>
    </location>
</feature>
<dbReference type="Pfam" id="PF13927">
    <property type="entry name" value="Ig_3"/>
    <property type="match status" value="7"/>
</dbReference>
<dbReference type="PROSITE" id="PS01186">
    <property type="entry name" value="EGF_2"/>
    <property type="match status" value="2"/>
</dbReference>
<dbReference type="SMART" id="SM00406">
    <property type="entry name" value="IGv"/>
    <property type="match status" value="4"/>
</dbReference>
<dbReference type="InterPro" id="IPR036055">
    <property type="entry name" value="LDL_receptor-like_sf"/>
</dbReference>
<evidence type="ECO:0000259" key="22">
    <source>
        <dbReference type="PROSITE" id="PS50027"/>
    </source>
</evidence>
<keyword evidence="26" id="KW-1185">Reference proteome</keyword>
<feature type="domain" description="HYR" evidence="23">
    <location>
        <begin position="425"/>
        <end position="508"/>
    </location>
</feature>
<dbReference type="Pfam" id="PF00054">
    <property type="entry name" value="Laminin_G_1"/>
    <property type="match status" value="3"/>
</dbReference>
<feature type="domain" description="EGF-like" evidence="21">
    <location>
        <begin position="3520"/>
        <end position="3556"/>
    </location>
</feature>
<dbReference type="PRINTS" id="PR00261">
    <property type="entry name" value="LDLRECEPTOR"/>
</dbReference>
<dbReference type="FunFam" id="2.10.25.10:FF:000065">
    <property type="entry name" value="Laminin subunit beta 1"/>
    <property type="match status" value="2"/>
</dbReference>
<dbReference type="Pfam" id="PF24973">
    <property type="entry name" value="EGF_LMN_ATRN"/>
    <property type="match status" value="3"/>
</dbReference>
<dbReference type="FunFam" id="2.60.40.10:FF:000032">
    <property type="entry name" value="palladin isoform X1"/>
    <property type="match status" value="2"/>
</dbReference>
<evidence type="ECO:0000256" key="16">
    <source>
        <dbReference type="PROSITE-ProRule" id="PRU00460"/>
    </source>
</evidence>
<dbReference type="PROSITE" id="PS50027">
    <property type="entry name" value="EGF_LAM_2"/>
    <property type="match status" value="4"/>
</dbReference>
<feature type="domain" description="Ig-like" evidence="24">
    <location>
        <begin position="3081"/>
        <end position="3163"/>
    </location>
</feature>
<dbReference type="CDD" id="cd00096">
    <property type="entry name" value="Ig"/>
    <property type="match status" value="1"/>
</dbReference>
<feature type="disulfide bond" evidence="16">
    <location>
        <begin position="1876"/>
        <end position="1885"/>
    </location>
</feature>
<accession>A0A8B7YDK8</accession>
<feature type="disulfide bond" evidence="16">
    <location>
        <begin position="1372"/>
        <end position="1381"/>
    </location>
</feature>
<dbReference type="InterPro" id="IPR001791">
    <property type="entry name" value="Laminin_G"/>
</dbReference>
<feature type="domain" description="Laminin IV type A" evidence="25">
    <location>
        <begin position="1533"/>
        <end position="1711"/>
    </location>
</feature>
<keyword evidence="7" id="KW-0084">Basement membrane</keyword>
<dbReference type="Gene3D" id="2.60.120.200">
    <property type="match status" value="3"/>
</dbReference>
<feature type="domain" description="EGF-like" evidence="21">
    <location>
        <begin position="3834"/>
        <end position="3872"/>
    </location>
</feature>
<dbReference type="InterPro" id="IPR000082">
    <property type="entry name" value="SEA_dom"/>
</dbReference>
<dbReference type="InterPro" id="IPR002049">
    <property type="entry name" value="LE_dom"/>
</dbReference>
<feature type="domain" description="Laminin EGF-like" evidence="22">
    <location>
        <begin position="1856"/>
        <end position="1905"/>
    </location>
</feature>
<evidence type="ECO:0000259" key="20">
    <source>
        <dbReference type="PROSITE" id="PS50025"/>
    </source>
</evidence>
<feature type="domain" description="Laminin EGF-like" evidence="22">
    <location>
        <begin position="1745"/>
        <end position="1794"/>
    </location>
</feature>
<feature type="domain" description="Laminin G" evidence="20">
    <location>
        <begin position="3344"/>
        <end position="3522"/>
    </location>
</feature>
<feature type="domain" description="Laminin G" evidence="20">
    <location>
        <begin position="3619"/>
        <end position="3800"/>
    </location>
</feature>
<dbReference type="InterPro" id="IPR000742">
    <property type="entry name" value="EGF"/>
</dbReference>
<feature type="domain" description="SEA" evidence="19">
    <location>
        <begin position="115"/>
        <end position="236"/>
    </location>
</feature>
<dbReference type="GO" id="GO:0098632">
    <property type="term" value="F:cell-cell adhesion mediator activity"/>
    <property type="evidence" value="ECO:0007669"/>
    <property type="project" value="TreeGrafter"/>
</dbReference>